<organism evidence="4">
    <name type="scientific">marine metagenome</name>
    <dbReference type="NCBI Taxonomy" id="408172"/>
    <lineage>
        <taxon>unclassified sequences</taxon>
        <taxon>metagenomes</taxon>
        <taxon>ecological metagenomes</taxon>
    </lineage>
</organism>
<sequence length="211" mass="24332">MDIKVLNLEGNKSQNLKISNDLTGLKVNNRLLKYVIDWQINHSKKRLAKTKQRNEIVGSTRKIYAQKGTGGARHASRKAPIFVGGGIAHGPKGDNYKIKKINRKIRKIALAQSISKKNMNKELYIFEDIKKEIKKTKIFNNFLIKNKLNNVLIVSDKETHKNIFKSVRNIRDVKLIIDEGANLYDLFKFKNVLFTETSIKNIQKRLTDEKN</sequence>
<dbReference type="GO" id="GO:1990904">
    <property type="term" value="C:ribonucleoprotein complex"/>
    <property type="evidence" value="ECO:0007669"/>
    <property type="project" value="UniProtKB-KW"/>
</dbReference>
<gene>
    <name evidence="4" type="ORF">METZ01_LOCUS130106</name>
</gene>
<dbReference type="InterPro" id="IPR013005">
    <property type="entry name" value="Ribosomal_uL4-like"/>
</dbReference>
<dbReference type="InterPro" id="IPR002136">
    <property type="entry name" value="Ribosomal_uL4"/>
</dbReference>
<dbReference type="AlphaFoldDB" id="A0A381YKZ0"/>
<dbReference type="PANTHER" id="PTHR10746">
    <property type="entry name" value="50S RIBOSOMAL PROTEIN L4"/>
    <property type="match status" value="1"/>
</dbReference>
<dbReference type="GO" id="GO:0006412">
    <property type="term" value="P:translation"/>
    <property type="evidence" value="ECO:0007669"/>
    <property type="project" value="InterPro"/>
</dbReference>
<evidence type="ECO:0008006" key="5">
    <source>
        <dbReference type="Google" id="ProtNLM"/>
    </source>
</evidence>
<keyword evidence="3" id="KW-0687">Ribonucleoprotein</keyword>
<keyword evidence="2" id="KW-0689">Ribosomal protein</keyword>
<accession>A0A381YKZ0</accession>
<dbReference type="GO" id="GO:0003735">
    <property type="term" value="F:structural constituent of ribosome"/>
    <property type="evidence" value="ECO:0007669"/>
    <property type="project" value="InterPro"/>
</dbReference>
<dbReference type="Gene3D" id="3.40.1370.10">
    <property type="match status" value="1"/>
</dbReference>
<dbReference type="Pfam" id="PF00573">
    <property type="entry name" value="Ribosomal_L4"/>
    <property type="match status" value="1"/>
</dbReference>
<proteinExistence type="inferred from homology"/>
<evidence type="ECO:0000256" key="1">
    <source>
        <dbReference type="ARBA" id="ARBA00010528"/>
    </source>
</evidence>
<evidence type="ECO:0000256" key="2">
    <source>
        <dbReference type="ARBA" id="ARBA00022980"/>
    </source>
</evidence>
<protein>
    <recommendedName>
        <fullName evidence="5">50S ribosomal protein L4</fullName>
    </recommendedName>
</protein>
<dbReference type="PANTHER" id="PTHR10746:SF6">
    <property type="entry name" value="LARGE RIBOSOMAL SUBUNIT PROTEIN UL4M"/>
    <property type="match status" value="1"/>
</dbReference>
<dbReference type="InterPro" id="IPR023574">
    <property type="entry name" value="Ribosomal_uL4_dom_sf"/>
</dbReference>
<dbReference type="EMBL" id="UINC01018399">
    <property type="protein sequence ID" value="SVA77252.1"/>
    <property type="molecule type" value="Genomic_DNA"/>
</dbReference>
<evidence type="ECO:0000256" key="3">
    <source>
        <dbReference type="ARBA" id="ARBA00023274"/>
    </source>
</evidence>
<dbReference type="NCBIfam" id="TIGR03953">
    <property type="entry name" value="rplD_bact"/>
    <property type="match status" value="1"/>
</dbReference>
<comment type="similarity">
    <text evidence="1">Belongs to the universal ribosomal protein uL4 family.</text>
</comment>
<reference evidence="4" key="1">
    <citation type="submission" date="2018-05" db="EMBL/GenBank/DDBJ databases">
        <authorList>
            <person name="Lanie J.A."/>
            <person name="Ng W.-L."/>
            <person name="Kazmierczak K.M."/>
            <person name="Andrzejewski T.M."/>
            <person name="Davidsen T.M."/>
            <person name="Wayne K.J."/>
            <person name="Tettelin H."/>
            <person name="Glass J.I."/>
            <person name="Rusch D."/>
            <person name="Podicherti R."/>
            <person name="Tsui H.-C.T."/>
            <person name="Winkler M.E."/>
        </authorList>
    </citation>
    <scope>NUCLEOTIDE SEQUENCE</scope>
</reference>
<name>A0A381YKZ0_9ZZZZ</name>
<evidence type="ECO:0000313" key="4">
    <source>
        <dbReference type="EMBL" id="SVA77252.1"/>
    </source>
</evidence>
<dbReference type="SUPFAM" id="SSF52166">
    <property type="entry name" value="Ribosomal protein L4"/>
    <property type="match status" value="1"/>
</dbReference>
<dbReference type="GO" id="GO:0005840">
    <property type="term" value="C:ribosome"/>
    <property type="evidence" value="ECO:0007669"/>
    <property type="project" value="UniProtKB-KW"/>
</dbReference>